<organism evidence="1 2">
    <name type="scientific">Ancylobacter mangrovi</name>
    <dbReference type="NCBI Taxonomy" id="2972472"/>
    <lineage>
        <taxon>Bacteria</taxon>
        <taxon>Pseudomonadati</taxon>
        <taxon>Pseudomonadota</taxon>
        <taxon>Alphaproteobacteria</taxon>
        <taxon>Hyphomicrobiales</taxon>
        <taxon>Xanthobacteraceae</taxon>
        <taxon>Ancylobacter</taxon>
    </lineage>
</organism>
<dbReference type="Proteomes" id="UP001151088">
    <property type="component" value="Unassembled WGS sequence"/>
</dbReference>
<dbReference type="AlphaFoldDB" id="A0A9X2T3Z0"/>
<sequence>MNLLQNVKVTRVANAAVAAQSDVNGSILDMAGYDGVMFVALLGDVTTGSVLALKAEQNTANAAGGMAELDGAASFTAGASDADSAVLLLDVHKPREQYVRAVLERGTANAVVDGILAIQYGAMSRPTVHAAGVIAGALLNDPNEA</sequence>
<accession>A0A9X2T3Z0</accession>
<reference evidence="1" key="1">
    <citation type="submission" date="2022-08" db="EMBL/GenBank/DDBJ databases">
        <authorList>
            <person name="Li F."/>
        </authorList>
    </citation>
    <scope>NUCLEOTIDE SEQUENCE</scope>
    <source>
        <strain evidence="1">MQZ15Z-1</strain>
    </source>
</reference>
<comment type="caution">
    <text evidence="1">The sequence shown here is derived from an EMBL/GenBank/DDBJ whole genome shotgun (WGS) entry which is preliminary data.</text>
</comment>
<dbReference type="EMBL" id="JANTHZ010000015">
    <property type="protein sequence ID" value="MCS0497870.1"/>
    <property type="molecule type" value="Genomic_DNA"/>
</dbReference>
<evidence type="ECO:0000313" key="2">
    <source>
        <dbReference type="Proteomes" id="UP001151088"/>
    </source>
</evidence>
<keyword evidence="2" id="KW-1185">Reference proteome</keyword>
<name>A0A9X2T3Z0_9HYPH</name>
<dbReference type="RefSeq" id="WP_258735027.1">
    <property type="nucleotide sequence ID" value="NZ_JANTHZ010000015.1"/>
</dbReference>
<gene>
    <name evidence="1" type="ORF">NVS89_22525</name>
</gene>
<evidence type="ECO:0000313" key="1">
    <source>
        <dbReference type="EMBL" id="MCS0497870.1"/>
    </source>
</evidence>
<proteinExistence type="predicted"/>
<protein>
    <submittedName>
        <fullName evidence="1">Uncharacterized protein</fullName>
    </submittedName>
</protein>